<sequence>MAVELVALIRLSDGSEEDDKLVEEDAIVPGALEDLEELKDVEGNTVGGAVEVGVDFVEGLGDADGLIVVGDADREDEDGLGDDLDEYEDAEALDILVVELVATVREEVDMDVEVEGLVCVEVFFDEEDEGEEENEDGDEDDD</sequence>
<gene>
    <name evidence="1" type="ORF">EYC84_009975</name>
</gene>
<dbReference type="AlphaFoldDB" id="A0A5M9JGL0"/>
<dbReference type="EMBL" id="VICG01000011">
    <property type="protein sequence ID" value="KAA8566876.1"/>
    <property type="molecule type" value="Genomic_DNA"/>
</dbReference>
<reference evidence="1 2" key="1">
    <citation type="submission" date="2019-06" db="EMBL/GenBank/DDBJ databases">
        <title>Genome Sequence of the Brown Rot Fungal Pathogen Monilinia fructicola.</title>
        <authorList>
            <person name="De Miccolis Angelini R.M."/>
            <person name="Landi L."/>
            <person name="Abate D."/>
            <person name="Pollastro S."/>
            <person name="Romanazzi G."/>
            <person name="Faretra F."/>
        </authorList>
    </citation>
    <scope>NUCLEOTIDE SEQUENCE [LARGE SCALE GENOMIC DNA]</scope>
    <source>
        <strain evidence="1 2">Mfrc123</strain>
    </source>
</reference>
<comment type="caution">
    <text evidence="1">The sequence shown here is derived from an EMBL/GenBank/DDBJ whole genome shotgun (WGS) entry which is preliminary data.</text>
</comment>
<protein>
    <submittedName>
        <fullName evidence="1">Uncharacterized protein</fullName>
    </submittedName>
</protein>
<evidence type="ECO:0000313" key="1">
    <source>
        <dbReference type="EMBL" id="KAA8566876.1"/>
    </source>
</evidence>
<keyword evidence="2" id="KW-1185">Reference proteome</keyword>
<name>A0A5M9JGL0_MONFR</name>
<accession>A0A5M9JGL0</accession>
<organism evidence="1 2">
    <name type="scientific">Monilinia fructicola</name>
    <name type="common">Brown rot fungus</name>
    <name type="synonym">Ciboria fructicola</name>
    <dbReference type="NCBI Taxonomy" id="38448"/>
    <lineage>
        <taxon>Eukaryota</taxon>
        <taxon>Fungi</taxon>
        <taxon>Dikarya</taxon>
        <taxon>Ascomycota</taxon>
        <taxon>Pezizomycotina</taxon>
        <taxon>Leotiomycetes</taxon>
        <taxon>Helotiales</taxon>
        <taxon>Sclerotiniaceae</taxon>
        <taxon>Monilinia</taxon>
    </lineage>
</organism>
<evidence type="ECO:0000313" key="2">
    <source>
        <dbReference type="Proteomes" id="UP000322873"/>
    </source>
</evidence>
<dbReference type="Proteomes" id="UP000322873">
    <property type="component" value="Unassembled WGS sequence"/>
</dbReference>
<proteinExistence type="predicted"/>